<feature type="domain" description="EF-hand" evidence="7">
    <location>
        <begin position="772"/>
        <end position="807"/>
    </location>
</feature>
<feature type="transmembrane region" description="Helical" evidence="6">
    <location>
        <begin position="481"/>
        <end position="503"/>
    </location>
</feature>
<dbReference type="Pfam" id="PF25886">
    <property type="entry name" value="Msy1"/>
    <property type="match status" value="1"/>
</dbReference>
<comment type="caution">
    <text evidence="8">The sequence shown here is derived from an EMBL/GenBank/DDBJ whole genome shotgun (WGS) entry which is preliminary data.</text>
</comment>
<dbReference type="InterPro" id="IPR023408">
    <property type="entry name" value="MscS_beta-dom_sf"/>
</dbReference>
<keyword evidence="9" id="KW-1185">Reference proteome</keyword>
<dbReference type="eggNOG" id="KOG4629">
    <property type="taxonomic scope" value="Eukaryota"/>
</dbReference>
<feature type="compositionally biased region" description="Low complexity" evidence="5">
    <location>
        <begin position="165"/>
        <end position="182"/>
    </location>
</feature>
<feature type="transmembrane region" description="Helical" evidence="6">
    <location>
        <begin position="335"/>
        <end position="364"/>
    </location>
</feature>
<feature type="transmembrane region" description="Helical" evidence="6">
    <location>
        <begin position="828"/>
        <end position="847"/>
    </location>
</feature>
<dbReference type="GeneID" id="9379487"/>
<keyword evidence="3 6" id="KW-1133">Transmembrane helix</keyword>
<dbReference type="InParanoid" id="D6RMJ9"/>
<protein>
    <recommendedName>
        <fullName evidence="7">EF-hand domain-containing protein</fullName>
    </recommendedName>
</protein>
<feature type="region of interest" description="Disordered" evidence="5">
    <location>
        <begin position="587"/>
        <end position="705"/>
    </location>
</feature>
<accession>D6RMJ9</accession>
<keyword evidence="2 6" id="KW-0812">Transmembrane</keyword>
<dbReference type="GO" id="GO:0016020">
    <property type="term" value="C:membrane"/>
    <property type="evidence" value="ECO:0007669"/>
    <property type="project" value="UniProtKB-SubCell"/>
</dbReference>
<dbReference type="VEuPathDB" id="FungiDB:CC1G_14661"/>
<dbReference type="Gene3D" id="2.30.30.60">
    <property type="match status" value="1"/>
</dbReference>
<dbReference type="GO" id="GO:0005262">
    <property type="term" value="F:calcium channel activity"/>
    <property type="evidence" value="ECO:0007669"/>
    <property type="project" value="TreeGrafter"/>
</dbReference>
<dbReference type="PANTHER" id="PTHR31323">
    <property type="entry name" value="MECHANOSENSITIVE ION CHANNEL PROTEIN MSY2"/>
    <property type="match status" value="1"/>
</dbReference>
<evidence type="ECO:0000256" key="6">
    <source>
        <dbReference type="SAM" id="Phobius"/>
    </source>
</evidence>
<feature type="compositionally biased region" description="Polar residues" evidence="5">
    <location>
        <begin position="85"/>
        <end position="101"/>
    </location>
</feature>
<keyword evidence="4 6" id="KW-0472">Membrane</keyword>
<feature type="compositionally biased region" description="Basic residues" evidence="5">
    <location>
        <begin position="1101"/>
        <end position="1115"/>
    </location>
</feature>
<name>D6RMJ9_COPC7</name>
<evidence type="ECO:0000256" key="4">
    <source>
        <dbReference type="ARBA" id="ARBA00023136"/>
    </source>
</evidence>
<dbReference type="InterPro" id="IPR010920">
    <property type="entry name" value="LSM_dom_sf"/>
</dbReference>
<evidence type="ECO:0000256" key="5">
    <source>
        <dbReference type="SAM" id="MobiDB-lite"/>
    </source>
</evidence>
<dbReference type="GO" id="GO:0005509">
    <property type="term" value="F:calcium ion binding"/>
    <property type="evidence" value="ECO:0007669"/>
    <property type="project" value="InterPro"/>
</dbReference>
<feature type="region of interest" description="Disordered" evidence="5">
    <location>
        <begin position="1096"/>
        <end position="1123"/>
    </location>
</feature>
<comment type="subcellular location">
    <subcellularLocation>
        <location evidence="1">Membrane</location>
    </subcellularLocation>
</comment>
<dbReference type="OMA" id="NSNWQDW"/>
<organism evidence="8 9">
    <name type="scientific">Coprinopsis cinerea (strain Okayama-7 / 130 / ATCC MYA-4618 / FGSC 9003)</name>
    <name type="common">Inky cap fungus</name>
    <name type="synonym">Hormographiella aspergillata</name>
    <dbReference type="NCBI Taxonomy" id="240176"/>
    <lineage>
        <taxon>Eukaryota</taxon>
        <taxon>Fungi</taxon>
        <taxon>Dikarya</taxon>
        <taxon>Basidiomycota</taxon>
        <taxon>Agaricomycotina</taxon>
        <taxon>Agaricomycetes</taxon>
        <taxon>Agaricomycetidae</taxon>
        <taxon>Agaricales</taxon>
        <taxon>Agaricineae</taxon>
        <taxon>Psathyrellaceae</taxon>
        <taxon>Coprinopsis</taxon>
    </lineage>
</organism>
<sequence length="1123" mass="126514">MTGRSGRQFDFLHTEPDTDNVGVQYVQLDSHQGSIRHDDDSLPDQRTPTANTYARVPADDREDPFAGPQWEAGLSSETIEARSGLQFTRSQANANSRSTDSLEVEHTRVRQGGASPFGDPHPDANGGLPKALSPLKTRQGDPLDLSNRAPLKQVEAQSRHRHAASDTSDSDSSASLLTSSSTEKVGELLKPPGLCSRNSSSSSIDILMPMSDVERGAERDEKRHRRRSGLGLYEFPPPEVSTSAADSQRPTVKMKLPGSPDYREISPTRHGFHRMEDSEHGLNSSAFTSPTVTDYEDSTDEYDWSGEEDLADEASKYVERIGQKPKKKGWGPKRIFALAFSSLIGSTLTAGIVALPAILVHFYWYEADPTDHRKYVDQNVQAWLFWVAANIVVSWYLAMIIDLVPVIALYLLSAVWGHISETVKTRVEMYNAVKDTFKPAFYAASWIASWVIIFAHIYGLYSLDDEEESRAPYTDRAYQVVLFLFFFVLVVCIQKMLTHFVAWNFHRTAYKDRIESVEACLAVVEKLQQYKPKRHYPKASSGSRTPMFGSSRYSQSYDMNVVNARLSAITPRPPLSRLASAVTTISQLGSSDHGHDGDVEDGDKTLIGGVDGKKKLKKQRKTTSWFRKSKKQTDAETAISLRELATEEKRTTPTEFERIHIHPPDASPIPSRPGSPGPGGPSRSRRSSIDSRHRRMHSEAEDHTLVKTARVIKKAVLHDARNIRGKDRDLSSLAWNINSTTEAKRLARSLFYRLRDRRRKYLIPADFYPVFPTKEQAEEAFAVFDTDHNDDLSRAEIKRTLVRTYRERRFLSRALRDAGEAVKTLDRILLAFALIILFFISLSVFGVEVGDSLSSVYSIFIAASFIFKSSASRAFDAIMFLFVTHPYDTGDRVFVDNENLVVKKMGLFATIFTRADGTETYYFNSQLFNKFITNVRRSGKTTEMLHMQVAWKTPLTKLDALEKCLNDWLSTEENRWYQPQTGVTLQHIVYQRYLQLTIGIAHNGNWQDWGLRNARKTAFHAAVQYYCRELGITGYEAPIPIVFDEPDVKSSPAPDDDTTSMYTATPGATGDRRFRDEIDEAAKNVKPSLGFLPPLPERSSHLARARKSHRSKKHNLGAMNAEC</sequence>
<dbReference type="InterPro" id="IPR006685">
    <property type="entry name" value="MscS_channel_2nd"/>
</dbReference>
<evidence type="ECO:0000256" key="3">
    <source>
        <dbReference type="ARBA" id="ARBA00022989"/>
    </source>
</evidence>
<feature type="transmembrane region" description="Helical" evidence="6">
    <location>
        <begin position="393"/>
        <end position="419"/>
    </location>
</feature>
<dbReference type="HOGENOM" id="CLU_011269_1_0_1"/>
<dbReference type="InterPro" id="IPR018247">
    <property type="entry name" value="EF_Hand_1_Ca_BS"/>
</dbReference>
<feature type="compositionally biased region" description="Basic and acidic residues" evidence="5">
    <location>
        <begin position="212"/>
        <end position="221"/>
    </location>
</feature>
<feature type="transmembrane region" description="Helical" evidence="6">
    <location>
        <begin position="440"/>
        <end position="461"/>
    </location>
</feature>
<gene>
    <name evidence="8" type="ORF">CC1G_14661</name>
</gene>
<proteinExistence type="predicted"/>
<reference evidence="8 9" key="1">
    <citation type="journal article" date="2010" name="Proc. Natl. Acad. Sci. U.S.A.">
        <title>Insights into evolution of multicellular fungi from the assembled chromosomes of the mushroom Coprinopsis cinerea (Coprinus cinereus).</title>
        <authorList>
            <person name="Stajich J.E."/>
            <person name="Wilke S.K."/>
            <person name="Ahren D."/>
            <person name="Au C.H."/>
            <person name="Birren B.W."/>
            <person name="Borodovsky M."/>
            <person name="Burns C."/>
            <person name="Canback B."/>
            <person name="Casselton L.A."/>
            <person name="Cheng C.K."/>
            <person name="Deng J."/>
            <person name="Dietrich F.S."/>
            <person name="Fargo D.C."/>
            <person name="Farman M.L."/>
            <person name="Gathman A.C."/>
            <person name="Goldberg J."/>
            <person name="Guigo R."/>
            <person name="Hoegger P.J."/>
            <person name="Hooker J.B."/>
            <person name="Huggins A."/>
            <person name="James T.Y."/>
            <person name="Kamada T."/>
            <person name="Kilaru S."/>
            <person name="Kodira C."/>
            <person name="Kues U."/>
            <person name="Kupfer D."/>
            <person name="Kwan H.S."/>
            <person name="Lomsadze A."/>
            <person name="Li W."/>
            <person name="Lilly W.W."/>
            <person name="Ma L.J."/>
            <person name="Mackey A.J."/>
            <person name="Manning G."/>
            <person name="Martin F."/>
            <person name="Muraguchi H."/>
            <person name="Natvig D.O."/>
            <person name="Palmerini H."/>
            <person name="Ramesh M.A."/>
            <person name="Rehmeyer C.J."/>
            <person name="Roe B.A."/>
            <person name="Shenoy N."/>
            <person name="Stanke M."/>
            <person name="Ter-Hovhannisyan V."/>
            <person name="Tunlid A."/>
            <person name="Velagapudi R."/>
            <person name="Vision T.J."/>
            <person name="Zeng Q."/>
            <person name="Zolan M.E."/>
            <person name="Pukkila P.J."/>
        </authorList>
    </citation>
    <scope>NUCLEOTIDE SEQUENCE [LARGE SCALE GENOMIC DNA]</scope>
    <source>
        <strain evidence="9">Okayama-7 / 130 / ATCC MYA-4618 / FGSC 9003</strain>
    </source>
</reference>
<dbReference type="PROSITE" id="PS00018">
    <property type="entry name" value="EF_HAND_1"/>
    <property type="match status" value="1"/>
</dbReference>
<evidence type="ECO:0000259" key="7">
    <source>
        <dbReference type="PROSITE" id="PS50222"/>
    </source>
</evidence>
<dbReference type="Proteomes" id="UP000001861">
    <property type="component" value="Unassembled WGS sequence"/>
</dbReference>
<dbReference type="PROSITE" id="PS50222">
    <property type="entry name" value="EF_HAND_2"/>
    <property type="match status" value="1"/>
</dbReference>
<evidence type="ECO:0000256" key="1">
    <source>
        <dbReference type="ARBA" id="ARBA00004370"/>
    </source>
</evidence>
<dbReference type="OrthoDB" id="544685at2759"/>
<evidence type="ECO:0000256" key="2">
    <source>
        <dbReference type="ARBA" id="ARBA00022692"/>
    </source>
</evidence>
<feature type="region of interest" description="Disordered" evidence="5">
    <location>
        <begin position="1"/>
        <end position="264"/>
    </location>
</feature>
<feature type="compositionally biased region" description="Polar residues" evidence="5">
    <location>
        <begin position="240"/>
        <end position="250"/>
    </location>
</feature>
<dbReference type="AlphaFoldDB" id="D6RMJ9"/>
<dbReference type="InterPro" id="IPR002048">
    <property type="entry name" value="EF_hand_dom"/>
</dbReference>
<feature type="region of interest" description="Disordered" evidence="5">
    <location>
        <begin position="278"/>
        <end position="302"/>
    </location>
</feature>
<feature type="compositionally biased region" description="Basic and acidic residues" evidence="5">
    <location>
        <begin position="687"/>
        <end position="705"/>
    </location>
</feature>
<dbReference type="InterPro" id="IPR058650">
    <property type="entry name" value="Msy1/2-like"/>
</dbReference>
<feature type="compositionally biased region" description="Pro residues" evidence="5">
    <location>
        <begin position="665"/>
        <end position="679"/>
    </location>
</feature>
<dbReference type="GO" id="GO:0006874">
    <property type="term" value="P:intracellular calcium ion homeostasis"/>
    <property type="evidence" value="ECO:0007669"/>
    <property type="project" value="TreeGrafter"/>
</dbReference>
<dbReference type="Pfam" id="PF00924">
    <property type="entry name" value="MS_channel_2nd"/>
    <property type="match status" value="1"/>
</dbReference>
<dbReference type="SUPFAM" id="SSF50182">
    <property type="entry name" value="Sm-like ribonucleoproteins"/>
    <property type="match status" value="1"/>
</dbReference>
<feature type="compositionally biased region" description="Polar residues" evidence="5">
    <location>
        <begin position="281"/>
        <end position="292"/>
    </location>
</feature>
<evidence type="ECO:0000313" key="9">
    <source>
        <dbReference type="Proteomes" id="UP000001861"/>
    </source>
</evidence>
<dbReference type="PANTHER" id="PTHR31323:SF1">
    <property type="entry name" value="MECHANOSENSITIVE ION CHANNEL PROTEIN"/>
    <property type="match status" value="1"/>
</dbReference>
<dbReference type="EMBL" id="AACS02000005">
    <property type="protein sequence ID" value="EFI27738.1"/>
    <property type="molecule type" value="Genomic_DNA"/>
</dbReference>
<feature type="region of interest" description="Disordered" evidence="5">
    <location>
        <begin position="1049"/>
        <end position="1071"/>
    </location>
</feature>
<dbReference type="KEGG" id="cci:CC1G_14661"/>
<evidence type="ECO:0000313" key="8">
    <source>
        <dbReference type="EMBL" id="EFI27738.1"/>
    </source>
</evidence>
<feature type="compositionally biased region" description="Basic and acidic residues" evidence="5">
    <location>
        <begin position="644"/>
        <end position="663"/>
    </location>
</feature>
<dbReference type="RefSeq" id="XP_002911232.1">
    <property type="nucleotide sequence ID" value="XM_002911186.1"/>
</dbReference>